<keyword evidence="1" id="KW-0472">Membrane</keyword>
<accession>A0A067SZ62</accession>
<evidence type="ECO:0000313" key="3">
    <source>
        <dbReference type="Proteomes" id="UP000027222"/>
    </source>
</evidence>
<keyword evidence="1" id="KW-0812">Transmembrane</keyword>
<feature type="transmembrane region" description="Helical" evidence="1">
    <location>
        <begin position="28"/>
        <end position="48"/>
    </location>
</feature>
<dbReference type="EMBL" id="KL142387">
    <property type="protein sequence ID" value="KDR72939.1"/>
    <property type="molecule type" value="Genomic_DNA"/>
</dbReference>
<dbReference type="InterPro" id="IPR046366">
    <property type="entry name" value="MPAB"/>
</dbReference>
<dbReference type="AlphaFoldDB" id="A0A067SZ62"/>
<reference evidence="3" key="1">
    <citation type="journal article" date="2014" name="Proc. Natl. Acad. Sci. U.S.A.">
        <title>Extensive sampling of basidiomycete genomes demonstrates inadequacy of the white-rot/brown-rot paradigm for wood decay fungi.</title>
        <authorList>
            <person name="Riley R."/>
            <person name="Salamov A.A."/>
            <person name="Brown D.W."/>
            <person name="Nagy L.G."/>
            <person name="Floudas D."/>
            <person name="Held B.W."/>
            <person name="Levasseur A."/>
            <person name="Lombard V."/>
            <person name="Morin E."/>
            <person name="Otillar R."/>
            <person name="Lindquist E.A."/>
            <person name="Sun H."/>
            <person name="LaButti K.M."/>
            <person name="Schmutz J."/>
            <person name="Jabbour D."/>
            <person name="Luo H."/>
            <person name="Baker S.E."/>
            <person name="Pisabarro A.G."/>
            <person name="Walton J.D."/>
            <person name="Blanchette R.A."/>
            <person name="Henrissat B."/>
            <person name="Martin F."/>
            <person name="Cullen D."/>
            <person name="Hibbett D.S."/>
            <person name="Grigoriev I.V."/>
        </authorList>
    </citation>
    <scope>NUCLEOTIDE SEQUENCE [LARGE SCALE GENOMIC DNA]</scope>
    <source>
        <strain evidence="3">CBS 339.88</strain>
    </source>
</reference>
<gene>
    <name evidence="2" type="ORF">GALMADRAFT_73434</name>
</gene>
<protein>
    <recommendedName>
        <fullName evidence="4">ER-bound oxygenase mpaB/mpaB'/Rubber oxygenase catalytic domain-containing protein</fullName>
    </recommendedName>
</protein>
<evidence type="ECO:0000256" key="1">
    <source>
        <dbReference type="SAM" id="Phobius"/>
    </source>
</evidence>
<organism evidence="2 3">
    <name type="scientific">Galerina marginata (strain CBS 339.88)</name>
    <dbReference type="NCBI Taxonomy" id="685588"/>
    <lineage>
        <taxon>Eukaryota</taxon>
        <taxon>Fungi</taxon>
        <taxon>Dikarya</taxon>
        <taxon>Basidiomycota</taxon>
        <taxon>Agaricomycotina</taxon>
        <taxon>Agaricomycetes</taxon>
        <taxon>Agaricomycetidae</taxon>
        <taxon>Agaricales</taxon>
        <taxon>Agaricineae</taxon>
        <taxon>Strophariaceae</taxon>
        <taxon>Galerina</taxon>
    </lineage>
</organism>
<keyword evidence="3" id="KW-1185">Reference proteome</keyword>
<dbReference type="HOGENOM" id="CLU_039076_2_1_1"/>
<name>A0A067SZ62_GALM3</name>
<keyword evidence="1" id="KW-1133">Transmembrane helix</keyword>
<dbReference type="STRING" id="685588.A0A067SZ62"/>
<dbReference type="Proteomes" id="UP000027222">
    <property type="component" value="Unassembled WGS sequence"/>
</dbReference>
<dbReference type="PANTHER" id="PTHR36124">
    <property type="match status" value="1"/>
</dbReference>
<evidence type="ECO:0008006" key="4">
    <source>
        <dbReference type="Google" id="ProtNLM"/>
    </source>
</evidence>
<dbReference type="GO" id="GO:0016491">
    <property type="term" value="F:oxidoreductase activity"/>
    <property type="evidence" value="ECO:0007669"/>
    <property type="project" value="InterPro"/>
</dbReference>
<proteinExistence type="predicted"/>
<dbReference type="OrthoDB" id="545169at2759"/>
<sequence length="430" mass="49027">MDSLNDILQRLLQRLPSPGEALEALRHVPPVAAIAGGLLAWVVLVRALRWRRYNAIHRQYGPKWDNGRGTITPEEAQKITMVSTMYDMPLLLNYAVAFALFKTYAVPSISKLLCATKELKSKDTISKRYADTELMVATFFGCPISGFLDPEFHLTNTGPNQKPAEDPRAMIALARTKYMHSKYKIAWARRYGWRNLSPLECHAFYVCWAEIGRRMAIQDIPDSFEALEEWSKEYERQNMVPADSNHELAGYTLDELLCAMPEAFGLKAFGVRVSVCLMDDIVREGMMYPKQPWLLKASVRGLLAGVGFFQRWFMLPRRQSSPGYPVDIRLPEEDANGGCPRLYPNKWAARPWYRPEPTSTFGYYKEKLLVKVGWYTEMPGPHLRSSGYRIEEMGPLKFENAGHEDVMREAARMLGCPITGPWSLEGRKGT</sequence>
<dbReference type="PANTHER" id="PTHR36124:SF1">
    <property type="entry name" value="ER-BOUND OXYGENASE MPAB_MPAB'_RUBBER OXYGENASE CATALYTIC DOMAIN-CONTAINING PROTEIN"/>
    <property type="match status" value="1"/>
</dbReference>
<evidence type="ECO:0000313" key="2">
    <source>
        <dbReference type="EMBL" id="KDR72939.1"/>
    </source>
</evidence>